<dbReference type="AlphaFoldDB" id="A0A2P2QA65"/>
<sequence length="38" mass="4080">MNNSVASYGRIGIFGNQGHVLNIPLSVIVKVTYNTTNS</sequence>
<reference evidence="1" key="1">
    <citation type="submission" date="2018-02" db="EMBL/GenBank/DDBJ databases">
        <title>Rhizophora mucronata_Transcriptome.</title>
        <authorList>
            <person name="Meera S.P."/>
            <person name="Sreeshan A."/>
            <person name="Augustine A."/>
        </authorList>
    </citation>
    <scope>NUCLEOTIDE SEQUENCE</scope>
    <source>
        <tissue evidence="1">Leaf</tissue>
    </source>
</reference>
<evidence type="ECO:0000313" key="1">
    <source>
        <dbReference type="EMBL" id="MBX63865.1"/>
    </source>
</evidence>
<dbReference type="EMBL" id="GGEC01083381">
    <property type="protein sequence ID" value="MBX63865.1"/>
    <property type="molecule type" value="Transcribed_RNA"/>
</dbReference>
<proteinExistence type="predicted"/>
<organism evidence="1">
    <name type="scientific">Rhizophora mucronata</name>
    <name type="common">Asiatic mangrove</name>
    <dbReference type="NCBI Taxonomy" id="61149"/>
    <lineage>
        <taxon>Eukaryota</taxon>
        <taxon>Viridiplantae</taxon>
        <taxon>Streptophyta</taxon>
        <taxon>Embryophyta</taxon>
        <taxon>Tracheophyta</taxon>
        <taxon>Spermatophyta</taxon>
        <taxon>Magnoliopsida</taxon>
        <taxon>eudicotyledons</taxon>
        <taxon>Gunneridae</taxon>
        <taxon>Pentapetalae</taxon>
        <taxon>rosids</taxon>
        <taxon>fabids</taxon>
        <taxon>Malpighiales</taxon>
        <taxon>Rhizophoraceae</taxon>
        <taxon>Rhizophora</taxon>
    </lineage>
</organism>
<name>A0A2P2QA65_RHIMU</name>
<accession>A0A2P2QA65</accession>
<protein>
    <submittedName>
        <fullName evidence="1">Uncharacterized protein</fullName>
    </submittedName>
</protein>